<name>A0A383RYE3_9PSED</name>
<gene>
    <name evidence="2" type="ORF">CCOS865_04415</name>
</gene>
<evidence type="ECO:0000256" key="1">
    <source>
        <dbReference type="SAM" id="MobiDB-lite"/>
    </source>
</evidence>
<proteinExistence type="predicted"/>
<evidence type="ECO:0000313" key="3">
    <source>
        <dbReference type="Proteomes" id="UP000263595"/>
    </source>
</evidence>
<dbReference type="EMBL" id="UNOZ01000031">
    <property type="protein sequence ID" value="SYX92130.1"/>
    <property type="molecule type" value="Genomic_DNA"/>
</dbReference>
<organism evidence="2 3">
    <name type="scientific">Pseudomonas reidholzensis</name>
    <dbReference type="NCBI Taxonomy" id="1785162"/>
    <lineage>
        <taxon>Bacteria</taxon>
        <taxon>Pseudomonadati</taxon>
        <taxon>Pseudomonadota</taxon>
        <taxon>Gammaproteobacteria</taxon>
        <taxon>Pseudomonadales</taxon>
        <taxon>Pseudomonadaceae</taxon>
        <taxon>Pseudomonas</taxon>
    </lineage>
</organism>
<sequence length="166" mass="17613">MSELSTLQAALTATIREAIPALASVDAHSTVGSGTAALPALRHGIVRMTADAAPRDGRSVLIASFKADISADNAQAGARLQGSVLAAQLIDLLRQQYWGLDFVEASRNVQAQFDGSVWNVHWDQPVLLGALRWDWPNEPPGSLLLGFSPETGPGNEGRYTAAQDLP</sequence>
<dbReference type="OrthoDB" id="5464992at2"/>
<reference evidence="3" key="1">
    <citation type="submission" date="2018-08" db="EMBL/GenBank/DDBJ databases">
        <authorList>
            <person name="Blom J."/>
        </authorList>
    </citation>
    <scope>NUCLEOTIDE SEQUENCE [LARGE SCALE GENOMIC DNA]</scope>
    <source>
        <strain evidence="3">CCOS 865</strain>
    </source>
</reference>
<evidence type="ECO:0000313" key="2">
    <source>
        <dbReference type="EMBL" id="SYX92130.1"/>
    </source>
</evidence>
<dbReference type="RefSeq" id="WP_119144935.1">
    <property type="nucleotide sequence ID" value="NZ_CBCSFL010000061.1"/>
</dbReference>
<feature type="region of interest" description="Disordered" evidence="1">
    <location>
        <begin position="145"/>
        <end position="166"/>
    </location>
</feature>
<dbReference type="AlphaFoldDB" id="A0A383RYE3"/>
<keyword evidence="3" id="KW-1185">Reference proteome</keyword>
<dbReference type="Proteomes" id="UP000263595">
    <property type="component" value="Unassembled WGS sequence"/>
</dbReference>
<accession>A0A383RYE3</accession>
<protein>
    <submittedName>
        <fullName evidence="2">Phage protein</fullName>
    </submittedName>
</protein>